<dbReference type="Gene3D" id="2.60.40.1260">
    <property type="entry name" value="Lamin Tail domain"/>
    <property type="match status" value="1"/>
</dbReference>
<protein>
    <recommendedName>
        <fullName evidence="2">LTD domain-containing protein</fullName>
    </recommendedName>
</protein>
<dbReference type="SUPFAM" id="SSF74853">
    <property type="entry name" value="Lamin A/C globular tail domain"/>
    <property type="match status" value="1"/>
</dbReference>
<evidence type="ECO:0000313" key="4">
    <source>
        <dbReference type="Proteomes" id="UP000645555"/>
    </source>
</evidence>
<organism evidence="3 4">
    <name type="scientific">Streptomyces fructofermentans</name>
    <dbReference type="NCBI Taxonomy" id="152141"/>
    <lineage>
        <taxon>Bacteria</taxon>
        <taxon>Bacillati</taxon>
        <taxon>Actinomycetota</taxon>
        <taxon>Actinomycetes</taxon>
        <taxon>Kitasatosporales</taxon>
        <taxon>Streptomycetaceae</taxon>
        <taxon>Streptomyces</taxon>
    </lineage>
</organism>
<reference evidence="3" key="1">
    <citation type="journal article" date="2014" name="Int. J. Syst. Evol. Microbiol.">
        <title>Complete genome sequence of Corynebacterium casei LMG S-19264T (=DSM 44701T), isolated from a smear-ripened cheese.</title>
        <authorList>
            <consortium name="US DOE Joint Genome Institute (JGI-PGF)"/>
            <person name="Walter F."/>
            <person name="Albersmeier A."/>
            <person name="Kalinowski J."/>
            <person name="Ruckert C."/>
        </authorList>
    </citation>
    <scope>NUCLEOTIDE SEQUENCE</scope>
    <source>
        <strain evidence="3">JCM 4956</strain>
    </source>
</reference>
<dbReference type="InterPro" id="IPR036415">
    <property type="entry name" value="Lamin_tail_dom_sf"/>
</dbReference>
<dbReference type="AlphaFoldDB" id="A0A918KJF3"/>
<name>A0A918KJF3_9ACTN</name>
<keyword evidence="4" id="KW-1185">Reference proteome</keyword>
<evidence type="ECO:0000256" key="1">
    <source>
        <dbReference type="SAM" id="MobiDB-lite"/>
    </source>
</evidence>
<feature type="region of interest" description="Disordered" evidence="1">
    <location>
        <begin position="193"/>
        <end position="314"/>
    </location>
</feature>
<dbReference type="PROSITE" id="PS51841">
    <property type="entry name" value="LTD"/>
    <property type="match status" value="1"/>
</dbReference>
<dbReference type="Proteomes" id="UP000645555">
    <property type="component" value="Unassembled WGS sequence"/>
</dbReference>
<evidence type="ECO:0000259" key="2">
    <source>
        <dbReference type="PROSITE" id="PS51841"/>
    </source>
</evidence>
<accession>A0A918KJF3</accession>
<reference evidence="3" key="2">
    <citation type="submission" date="2020-09" db="EMBL/GenBank/DDBJ databases">
        <authorList>
            <person name="Sun Q."/>
            <person name="Ohkuma M."/>
        </authorList>
    </citation>
    <scope>NUCLEOTIDE SEQUENCE</scope>
    <source>
        <strain evidence="3">JCM 4956</strain>
    </source>
</reference>
<proteinExistence type="predicted"/>
<comment type="caution">
    <text evidence="3">The sequence shown here is derived from an EMBL/GenBank/DDBJ whole genome shotgun (WGS) entry which is preliminary data.</text>
</comment>
<dbReference type="EMBL" id="BMWD01000011">
    <property type="protein sequence ID" value="GGX65454.1"/>
    <property type="molecule type" value="Genomic_DNA"/>
</dbReference>
<dbReference type="InterPro" id="IPR001322">
    <property type="entry name" value="Lamin_tail_dom"/>
</dbReference>
<feature type="domain" description="LTD" evidence="2">
    <location>
        <begin position="83"/>
        <end position="196"/>
    </location>
</feature>
<evidence type="ECO:0000313" key="3">
    <source>
        <dbReference type="EMBL" id="GGX65454.1"/>
    </source>
</evidence>
<gene>
    <name evidence="3" type="ORF">GCM10010515_36390</name>
</gene>
<dbReference type="Pfam" id="PF00932">
    <property type="entry name" value="LTD"/>
    <property type="match status" value="1"/>
</dbReference>
<sequence>MDIFHGPRELTKLWVLGTSRESRTAHRLPGQGRFRRRAPYKGDVMSSRSIRRSVAVVLAAGAALGSAALPANAAPDGPGRDRDRSRVVISAVQYDSPGRDDRSNRSLNGEWVQITNRGRHDVNLSGWKLSDRDGRTYTFRHFSLDGRSSVRVHTGIGRDTHRDVFQDRRNYVWDDSDTATLTDRRGRFVDNESWGHRHVRPGHDRPGHDRPGHDRPGQHRPGHDRPGHDRPGHDRPGQHRPGHDRPGHDRPGHDRPGHDRPGQQRPGQDRPGNDRPGNDRPGQDRPGNDRPGNDRPGNDRPGQDRPGQDRNNRP</sequence>